<gene>
    <name evidence="1" type="ORF">Dac01nite_06540</name>
</gene>
<evidence type="ECO:0000313" key="1">
    <source>
        <dbReference type="EMBL" id="GIG53902.1"/>
    </source>
</evidence>
<dbReference type="RefSeq" id="WP_203653333.1">
    <property type="nucleotide sequence ID" value="NZ_BONR01000001.1"/>
</dbReference>
<organism evidence="1 2">
    <name type="scientific">Demequina activiva</name>
    <dbReference type="NCBI Taxonomy" id="1582364"/>
    <lineage>
        <taxon>Bacteria</taxon>
        <taxon>Bacillati</taxon>
        <taxon>Actinomycetota</taxon>
        <taxon>Actinomycetes</taxon>
        <taxon>Micrococcales</taxon>
        <taxon>Demequinaceae</taxon>
        <taxon>Demequina</taxon>
    </lineage>
</organism>
<accession>A0A919Q0K1</accession>
<sequence length="64" mass="7173">MPSEQTATTLEWSDPREEIEFSVLMASGRLAPRTFASRAEAESWARPEDGDQVVSFNHVCACDR</sequence>
<dbReference type="Proteomes" id="UP000652354">
    <property type="component" value="Unassembled WGS sequence"/>
</dbReference>
<comment type="caution">
    <text evidence="1">The sequence shown here is derived from an EMBL/GenBank/DDBJ whole genome shotgun (WGS) entry which is preliminary data.</text>
</comment>
<proteinExistence type="predicted"/>
<name>A0A919Q0K1_9MICO</name>
<keyword evidence="2" id="KW-1185">Reference proteome</keyword>
<reference evidence="1" key="1">
    <citation type="submission" date="2021-01" db="EMBL/GenBank/DDBJ databases">
        <title>Whole genome shotgun sequence of Demequina activiva NBRC 110675.</title>
        <authorList>
            <person name="Komaki H."/>
            <person name="Tamura T."/>
        </authorList>
    </citation>
    <scope>NUCLEOTIDE SEQUENCE</scope>
    <source>
        <strain evidence="1">NBRC 110675</strain>
    </source>
</reference>
<dbReference type="AlphaFoldDB" id="A0A919Q0K1"/>
<evidence type="ECO:0000313" key="2">
    <source>
        <dbReference type="Proteomes" id="UP000652354"/>
    </source>
</evidence>
<protein>
    <submittedName>
        <fullName evidence="1">Uncharacterized protein</fullName>
    </submittedName>
</protein>
<dbReference type="EMBL" id="BONR01000001">
    <property type="protein sequence ID" value="GIG53902.1"/>
    <property type="molecule type" value="Genomic_DNA"/>
</dbReference>